<dbReference type="AlphaFoldDB" id="A0A8H5G8B6"/>
<evidence type="ECO:0000259" key="2">
    <source>
        <dbReference type="Pfam" id="PF01636"/>
    </source>
</evidence>
<evidence type="ECO:0000256" key="1">
    <source>
        <dbReference type="SAM" id="MobiDB-lite"/>
    </source>
</evidence>
<dbReference type="InterPro" id="IPR002575">
    <property type="entry name" value="Aminoglycoside_PTrfase"/>
</dbReference>
<keyword evidence="4" id="KW-1185">Reference proteome</keyword>
<dbReference type="EMBL" id="JAACJN010000218">
    <property type="protein sequence ID" value="KAF5360120.1"/>
    <property type="molecule type" value="Genomic_DNA"/>
</dbReference>
<comment type="caution">
    <text evidence="3">The sequence shown here is derived from an EMBL/GenBank/DDBJ whole genome shotgun (WGS) entry which is preliminary data.</text>
</comment>
<feature type="domain" description="Aminoglycoside phosphotransferase" evidence="2">
    <location>
        <begin position="66"/>
        <end position="97"/>
    </location>
</feature>
<dbReference type="Proteomes" id="UP000518752">
    <property type="component" value="Unassembled WGS sequence"/>
</dbReference>
<name>A0A8H5G8B6_9AGAR</name>
<protein>
    <recommendedName>
        <fullName evidence="2">Aminoglycoside phosphotransferase domain-containing protein</fullName>
    </recommendedName>
</protein>
<dbReference type="InterPro" id="IPR011009">
    <property type="entry name" value="Kinase-like_dom_sf"/>
</dbReference>
<gene>
    <name evidence="3" type="ORF">D9757_011752</name>
</gene>
<dbReference type="OrthoDB" id="10003767at2759"/>
<dbReference type="Pfam" id="PF01636">
    <property type="entry name" value="APH"/>
    <property type="match status" value="1"/>
</dbReference>
<feature type="compositionally biased region" description="Low complexity" evidence="1">
    <location>
        <begin position="11"/>
        <end position="22"/>
    </location>
</feature>
<sequence length="224" mass="25196">MSAAHINLDQSPTSLSSTTESLVGYNGNPPTKNERDSIERQKCVDLFRSIRSLYPDSSLFGPLDTHYFRFPHGDLHESNILVDPNSGEVTAYIDWDTGAFRPSWATVHGAGWFNEDKERHLIDGMTPAISRTTSSPVMPYYGLSFAPSSVPKILLYFPSSMAAWSFVPSCKLRPMTLFPAEIQLHSWSSIFCWVAGMRDTNAWRHMLIDLDEKLGRIEEPHISG</sequence>
<feature type="region of interest" description="Disordered" evidence="1">
    <location>
        <begin position="1"/>
        <end position="37"/>
    </location>
</feature>
<accession>A0A8H5G8B6</accession>
<proteinExistence type="predicted"/>
<reference evidence="3 4" key="1">
    <citation type="journal article" date="2020" name="ISME J.">
        <title>Uncovering the hidden diversity of litter-decomposition mechanisms in mushroom-forming fungi.</title>
        <authorList>
            <person name="Floudas D."/>
            <person name="Bentzer J."/>
            <person name="Ahren D."/>
            <person name="Johansson T."/>
            <person name="Persson P."/>
            <person name="Tunlid A."/>
        </authorList>
    </citation>
    <scope>NUCLEOTIDE SEQUENCE [LARGE SCALE GENOMIC DNA]</scope>
    <source>
        <strain evidence="3 4">CBS 406.79</strain>
    </source>
</reference>
<evidence type="ECO:0000313" key="3">
    <source>
        <dbReference type="EMBL" id="KAF5360120.1"/>
    </source>
</evidence>
<organism evidence="3 4">
    <name type="scientific">Collybiopsis confluens</name>
    <dbReference type="NCBI Taxonomy" id="2823264"/>
    <lineage>
        <taxon>Eukaryota</taxon>
        <taxon>Fungi</taxon>
        <taxon>Dikarya</taxon>
        <taxon>Basidiomycota</taxon>
        <taxon>Agaricomycotina</taxon>
        <taxon>Agaricomycetes</taxon>
        <taxon>Agaricomycetidae</taxon>
        <taxon>Agaricales</taxon>
        <taxon>Marasmiineae</taxon>
        <taxon>Omphalotaceae</taxon>
        <taxon>Collybiopsis</taxon>
    </lineage>
</organism>
<evidence type="ECO:0000313" key="4">
    <source>
        <dbReference type="Proteomes" id="UP000518752"/>
    </source>
</evidence>
<dbReference type="SUPFAM" id="SSF56112">
    <property type="entry name" value="Protein kinase-like (PK-like)"/>
    <property type="match status" value="1"/>
</dbReference>
<dbReference type="Gene3D" id="3.90.1200.10">
    <property type="match status" value="1"/>
</dbReference>